<keyword evidence="2" id="KW-1185">Reference proteome</keyword>
<protein>
    <submittedName>
        <fullName evidence="1">Uncharacterized protein</fullName>
    </submittedName>
</protein>
<comment type="caution">
    <text evidence="1">The sequence shown here is derived from an EMBL/GenBank/DDBJ whole genome shotgun (WGS) entry which is preliminary data.</text>
</comment>
<accession>A0A7D9ECT0</accession>
<reference evidence="1" key="1">
    <citation type="submission" date="2020-04" db="EMBL/GenBank/DDBJ databases">
        <authorList>
            <person name="Alioto T."/>
            <person name="Alioto T."/>
            <person name="Gomez Garrido J."/>
        </authorList>
    </citation>
    <scope>NUCLEOTIDE SEQUENCE</scope>
    <source>
        <strain evidence="1">A484AB</strain>
    </source>
</reference>
<gene>
    <name evidence="1" type="ORF">PACLA_8A050484</name>
</gene>
<feature type="non-terminal residue" evidence="1">
    <location>
        <position position="1"/>
    </location>
</feature>
<sequence length="51" mass="5607">NSHCKPLSRPSESAVVDIGPHEECSHIETPILPSNWHFSPLLNLAKTDSSK</sequence>
<evidence type="ECO:0000313" key="1">
    <source>
        <dbReference type="EMBL" id="CAB4005430.1"/>
    </source>
</evidence>
<proteinExistence type="predicted"/>
<name>A0A7D9ECT0_PARCT</name>
<organism evidence="1 2">
    <name type="scientific">Paramuricea clavata</name>
    <name type="common">Red gorgonian</name>
    <name type="synonym">Violescent sea-whip</name>
    <dbReference type="NCBI Taxonomy" id="317549"/>
    <lineage>
        <taxon>Eukaryota</taxon>
        <taxon>Metazoa</taxon>
        <taxon>Cnidaria</taxon>
        <taxon>Anthozoa</taxon>
        <taxon>Octocorallia</taxon>
        <taxon>Malacalcyonacea</taxon>
        <taxon>Plexauridae</taxon>
        <taxon>Paramuricea</taxon>
    </lineage>
</organism>
<dbReference type="AlphaFoldDB" id="A0A7D9ECT0"/>
<evidence type="ECO:0000313" key="2">
    <source>
        <dbReference type="Proteomes" id="UP001152795"/>
    </source>
</evidence>
<dbReference type="Proteomes" id="UP001152795">
    <property type="component" value="Unassembled WGS sequence"/>
</dbReference>
<dbReference type="EMBL" id="CACRXK020005201">
    <property type="protein sequence ID" value="CAB4005430.1"/>
    <property type="molecule type" value="Genomic_DNA"/>
</dbReference>
<feature type="non-terminal residue" evidence="1">
    <location>
        <position position="51"/>
    </location>
</feature>